<dbReference type="GO" id="GO:0005524">
    <property type="term" value="F:ATP binding"/>
    <property type="evidence" value="ECO:0007669"/>
    <property type="project" value="UniProtKB-KW"/>
</dbReference>
<dbReference type="FunFam" id="3.30.420.40:FF:000108">
    <property type="entry name" value="Glycerol kinase, glycosomal"/>
    <property type="match status" value="1"/>
</dbReference>
<dbReference type="GO" id="GO:0004370">
    <property type="term" value="F:glycerol kinase activity"/>
    <property type="evidence" value="ECO:0007669"/>
    <property type="project" value="UniProtKB-EC"/>
</dbReference>
<evidence type="ECO:0000256" key="3">
    <source>
        <dbReference type="ARBA" id="ARBA00012099"/>
    </source>
</evidence>
<accession>A0A182E8P8</accession>
<evidence type="ECO:0000313" key="12">
    <source>
        <dbReference type="Proteomes" id="UP000271087"/>
    </source>
</evidence>
<dbReference type="GO" id="GO:0006641">
    <property type="term" value="P:triglyceride metabolic process"/>
    <property type="evidence" value="ECO:0007669"/>
    <property type="project" value="TreeGrafter"/>
</dbReference>
<sequence length="259" mass="28068">MFGEYCFNPGETKCTYGTGTFMLANIGSNPIISGNGLLTTVAHQLGPDAQVCYAFEGSGSIGGNAIRFLRDNLKFIKESAHDASEVEGAAASVSGTGGVVFVPCFTGLYTPYWDSSARGTICGLVQTTKREHIIRAVLEAVCFQTVEMIEAIRTDVSQSDGIKALKVDGGLAKNSLFLQLLSDIVGIDVIKASNIEASSWGVAMVAAIGAKIISFEDVKRYKEEHGTIYKSNPNLNERQRMIRQWKKAVKRARGWLKDE</sequence>
<keyword evidence="12" id="KW-1185">Reference proteome</keyword>
<comment type="similarity">
    <text evidence="2">Belongs to the FGGY kinase family.</text>
</comment>
<gene>
    <name evidence="11" type="ORF">NOO_LOCUS4404</name>
</gene>
<evidence type="ECO:0000256" key="8">
    <source>
        <dbReference type="ARBA" id="ARBA00022840"/>
    </source>
</evidence>
<evidence type="ECO:0000256" key="5">
    <source>
        <dbReference type="ARBA" id="ARBA00022741"/>
    </source>
</evidence>
<dbReference type="GO" id="GO:0046167">
    <property type="term" value="P:glycerol-3-phosphate biosynthetic process"/>
    <property type="evidence" value="ECO:0007669"/>
    <property type="project" value="TreeGrafter"/>
</dbReference>
<evidence type="ECO:0000259" key="10">
    <source>
        <dbReference type="Pfam" id="PF02782"/>
    </source>
</evidence>
<name>A0A182E8P8_ONCOC</name>
<dbReference type="Pfam" id="PF02782">
    <property type="entry name" value="FGGY_C"/>
    <property type="match status" value="1"/>
</dbReference>
<dbReference type="InterPro" id="IPR043129">
    <property type="entry name" value="ATPase_NBD"/>
</dbReference>
<reference evidence="13" key="1">
    <citation type="submission" date="2016-06" db="UniProtKB">
        <authorList>
            <consortium name="WormBaseParasite"/>
        </authorList>
    </citation>
    <scope>IDENTIFICATION</scope>
</reference>
<dbReference type="SUPFAM" id="SSF53067">
    <property type="entry name" value="Actin-like ATPase domain"/>
    <property type="match status" value="1"/>
</dbReference>
<dbReference type="InterPro" id="IPR018483">
    <property type="entry name" value="Carb_kinase_FGGY_CS"/>
</dbReference>
<proteinExistence type="inferred from homology"/>
<feature type="domain" description="Carbohydrate kinase FGGY C-terminal" evidence="10">
    <location>
        <begin position="13"/>
        <end position="209"/>
    </location>
</feature>
<evidence type="ECO:0000256" key="6">
    <source>
        <dbReference type="ARBA" id="ARBA00022777"/>
    </source>
</evidence>
<keyword evidence="5" id="KW-0547">Nucleotide-binding</keyword>
<evidence type="ECO:0000256" key="9">
    <source>
        <dbReference type="ARBA" id="ARBA00043149"/>
    </source>
</evidence>
<dbReference type="GO" id="GO:0005739">
    <property type="term" value="C:mitochondrion"/>
    <property type="evidence" value="ECO:0007669"/>
    <property type="project" value="TreeGrafter"/>
</dbReference>
<reference evidence="11 12" key="2">
    <citation type="submission" date="2018-08" db="EMBL/GenBank/DDBJ databases">
        <authorList>
            <person name="Laetsch R D."/>
            <person name="Stevens L."/>
            <person name="Kumar S."/>
            <person name="Blaxter L. M."/>
        </authorList>
    </citation>
    <scope>NUCLEOTIDE SEQUENCE [LARGE SCALE GENOMIC DNA]</scope>
</reference>
<dbReference type="GO" id="GO:0006071">
    <property type="term" value="P:glycerol metabolic process"/>
    <property type="evidence" value="ECO:0007669"/>
    <property type="project" value="UniProtKB-KW"/>
</dbReference>
<evidence type="ECO:0000256" key="1">
    <source>
        <dbReference type="ARBA" id="ARBA00005190"/>
    </source>
</evidence>
<dbReference type="InterPro" id="IPR018485">
    <property type="entry name" value="FGGY_C"/>
</dbReference>
<dbReference type="WBParaSite" id="nOo.2.0.1.t04404-RA">
    <property type="protein sequence ID" value="nOo.2.0.1.t04404-RA"/>
    <property type="gene ID" value="nOo.2.0.1.g04404"/>
</dbReference>
<evidence type="ECO:0000256" key="4">
    <source>
        <dbReference type="ARBA" id="ARBA00022679"/>
    </source>
</evidence>
<evidence type="ECO:0000256" key="7">
    <source>
        <dbReference type="ARBA" id="ARBA00022798"/>
    </source>
</evidence>
<evidence type="ECO:0000313" key="13">
    <source>
        <dbReference type="WBParaSite" id="nOo.2.0.1.t04404-RA"/>
    </source>
</evidence>
<dbReference type="OrthoDB" id="5422795at2759"/>
<dbReference type="PANTHER" id="PTHR10196">
    <property type="entry name" value="SUGAR KINASE"/>
    <property type="match status" value="1"/>
</dbReference>
<keyword evidence="8" id="KW-0067">ATP-binding</keyword>
<protein>
    <recommendedName>
        <fullName evidence="3">glycerol kinase</fullName>
        <ecNumber evidence="3">2.7.1.30</ecNumber>
    </recommendedName>
    <alternativeName>
        <fullName evidence="9">ATP:glycerol 3-phosphotransferase</fullName>
    </alternativeName>
</protein>
<dbReference type="AlphaFoldDB" id="A0A182E8P8"/>
<keyword evidence="6" id="KW-0418">Kinase</keyword>
<dbReference type="EMBL" id="UYRW01000987">
    <property type="protein sequence ID" value="VDK72910.1"/>
    <property type="molecule type" value="Genomic_DNA"/>
</dbReference>
<dbReference type="Gene3D" id="3.30.420.40">
    <property type="match status" value="1"/>
</dbReference>
<dbReference type="PROSITE" id="PS00445">
    <property type="entry name" value="FGGY_KINASES_2"/>
    <property type="match status" value="1"/>
</dbReference>
<dbReference type="STRING" id="42157.A0A182E8P8"/>
<dbReference type="PANTHER" id="PTHR10196:SF69">
    <property type="entry name" value="GLYCEROL KINASE"/>
    <property type="match status" value="1"/>
</dbReference>
<keyword evidence="7" id="KW-0319">Glycerol metabolism</keyword>
<keyword evidence="4" id="KW-0808">Transferase</keyword>
<evidence type="ECO:0000313" key="11">
    <source>
        <dbReference type="EMBL" id="VDK72910.1"/>
    </source>
</evidence>
<dbReference type="Proteomes" id="UP000271087">
    <property type="component" value="Unassembled WGS sequence"/>
</dbReference>
<organism evidence="13">
    <name type="scientific">Onchocerca ochengi</name>
    <name type="common">Filarial nematode worm</name>
    <dbReference type="NCBI Taxonomy" id="42157"/>
    <lineage>
        <taxon>Eukaryota</taxon>
        <taxon>Metazoa</taxon>
        <taxon>Ecdysozoa</taxon>
        <taxon>Nematoda</taxon>
        <taxon>Chromadorea</taxon>
        <taxon>Rhabditida</taxon>
        <taxon>Spirurina</taxon>
        <taxon>Spiruromorpha</taxon>
        <taxon>Filarioidea</taxon>
        <taxon>Onchocercidae</taxon>
        <taxon>Onchocerca</taxon>
    </lineage>
</organism>
<comment type="pathway">
    <text evidence="1">Polyol metabolism; glycerol degradation via glycerol kinase pathway; sn-glycerol 3-phosphate from glycerol: step 1/1.</text>
</comment>
<evidence type="ECO:0000256" key="2">
    <source>
        <dbReference type="ARBA" id="ARBA00009156"/>
    </source>
</evidence>
<dbReference type="EC" id="2.7.1.30" evidence="3"/>